<keyword evidence="2" id="KW-1015">Disulfide bond</keyword>
<feature type="chain" id="PRO_5039627318" evidence="3">
    <location>
        <begin position="27"/>
        <end position="311"/>
    </location>
</feature>
<dbReference type="InterPro" id="IPR009003">
    <property type="entry name" value="Peptidase_S1_PA"/>
</dbReference>
<dbReference type="Proteomes" id="UP000319769">
    <property type="component" value="Unassembled WGS sequence"/>
</dbReference>
<dbReference type="SMART" id="SM00020">
    <property type="entry name" value="Tryp_SPc"/>
    <property type="match status" value="1"/>
</dbReference>
<gene>
    <name evidence="5" type="ORF">FPZ12_024040</name>
</gene>
<dbReference type="PRINTS" id="PR00722">
    <property type="entry name" value="CHYMOTRYPSIN"/>
</dbReference>
<dbReference type="OrthoDB" id="3657335at2"/>
<proteinExistence type="inferred from homology"/>
<feature type="domain" description="Peptidase S1" evidence="4">
    <location>
        <begin position="29"/>
        <end position="290"/>
    </location>
</feature>
<dbReference type="CDD" id="cd00190">
    <property type="entry name" value="Tryp_SPc"/>
    <property type="match status" value="1"/>
</dbReference>
<dbReference type="GO" id="GO:0006508">
    <property type="term" value="P:proteolysis"/>
    <property type="evidence" value="ECO:0007669"/>
    <property type="project" value="UniProtKB-KW"/>
</dbReference>
<comment type="caution">
    <text evidence="5">The sequence shown here is derived from an EMBL/GenBank/DDBJ whole genome shotgun (WGS) entry which is preliminary data.</text>
</comment>
<dbReference type="InterPro" id="IPR001314">
    <property type="entry name" value="Peptidase_S1A"/>
</dbReference>
<comment type="similarity">
    <text evidence="1">Belongs to the peptidase S1 family.</text>
</comment>
<dbReference type="InterPro" id="IPR050430">
    <property type="entry name" value="Peptidase_S1"/>
</dbReference>
<keyword evidence="5" id="KW-0378">Hydrolase</keyword>
<sequence length="311" mass="32232">MKRRLLWGVAVIPAMAATMVSSSTEAAAIVNGTPAKAYSFVGSLQLTDGGDPNWHSCGLTLINPWWVETNAHCVTNMPATTTSGAATAAFRNSYSASASAEGIDRSDPSIYHIRLGSADRLAGGEVRHVTEIVVHPSWNWGVPDEDGYINDIAMMRLDQPVFTLAPALVAPARESREAREVGWGYTVTDPSTVAGQPAPRRLSQINVPVQPASACAASGIGAGELCLAGGDGGSCNGDSGTAALQQFAGEWRIAIGSASRGPDTTCGEPGKPGVYTDLSAYRDWMIRTVFGLPEGASTAGRALDTAAAPAA</sequence>
<evidence type="ECO:0000259" key="4">
    <source>
        <dbReference type="PROSITE" id="PS50240"/>
    </source>
</evidence>
<feature type="signal peptide" evidence="3">
    <location>
        <begin position="1"/>
        <end position="26"/>
    </location>
</feature>
<protein>
    <submittedName>
        <fullName evidence="5">Serine protease</fullName>
    </submittedName>
</protein>
<dbReference type="EMBL" id="VMNW02000038">
    <property type="protein sequence ID" value="KAA9157957.1"/>
    <property type="molecule type" value="Genomic_DNA"/>
</dbReference>
<evidence type="ECO:0000313" key="5">
    <source>
        <dbReference type="EMBL" id="KAA9157957.1"/>
    </source>
</evidence>
<dbReference type="PANTHER" id="PTHR24276:SF98">
    <property type="entry name" value="FI18310P1-RELATED"/>
    <property type="match status" value="1"/>
</dbReference>
<organism evidence="5 6">
    <name type="scientific">Amycolatopsis acidicola</name>
    <dbReference type="NCBI Taxonomy" id="2596893"/>
    <lineage>
        <taxon>Bacteria</taxon>
        <taxon>Bacillati</taxon>
        <taxon>Actinomycetota</taxon>
        <taxon>Actinomycetes</taxon>
        <taxon>Pseudonocardiales</taxon>
        <taxon>Pseudonocardiaceae</taxon>
        <taxon>Amycolatopsis</taxon>
    </lineage>
</organism>
<reference evidence="5" key="1">
    <citation type="submission" date="2019-09" db="EMBL/GenBank/DDBJ databases">
        <authorList>
            <person name="Teo W.F.A."/>
            <person name="Duangmal K."/>
        </authorList>
    </citation>
    <scope>NUCLEOTIDE SEQUENCE [LARGE SCALE GENOMIC DNA]</scope>
    <source>
        <strain evidence="5">K81G1</strain>
    </source>
</reference>
<keyword evidence="6" id="KW-1185">Reference proteome</keyword>
<keyword evidence="5" id="KW-0645">Protease</keyword>
<name>A0A5N0V0I8_9PSEU</name>
<dbReference type="GO" id="GO:0004252">
    <property type="term" value="F:serine-type endopeptidase activity"/>
    <property type="evidence" value="ECO:0007669"/>
    <property type="project" value="InterPro"/>
</dbReference>
<dbReference type="SUPFAM" id="SSF50494">
    <property type="entry name" value="Trypsin-like serine proteases"/>
    <property type="match status" value="1"/>
</dbReference>
<dbReference type="Pfam" id="PF00089">
    <property type="entry name" value="Trypsin"/>
    <property type="match status" value="1"/>
</dbReference>
<dbReference type="PANTHER" id="PTHR24276">
    <property type="entry name" value="POLYSERASE-RELATED"/>
    <property type="match status" value="1"/>
</dbReference>
<accession>A0A5N0V0I8</accession>
<dbReference type="InterPro" id="IPR001254">
    <property type="entry name" value="Trypsin_dom"/>
</dbReference>
<evidence type="ECO:0000256" key="3">
    <source>
        <dbReference type="SAM" id="SignalP"/>
    </source>
</evidence>
<evidence type="ECO:0000256" key="2">
    <source>
        <dbReference type="ARBA" id="ARBA00023157"/>
    </source>
</evidence>
<dbReference type="InterPro" id="IPR043504">
    <property type="entry name" value="Peptidase_S1_PA_chymotrypsin"/>
</dbReference>
<dbReference type="PROSITE" id="PS50240">
    <property type="entry name" value="TRYPSIN_DOM"/>
    <property type="match status" value="1"/>
</dbReference>
<dbReference type="Gene3D" id="2.40.10.10">
    <property type="entry name" value="Trypsin-like serine proteases"/>
    <property type="match status" value="1"/>
</dbReference>
<keyword evidence="3" id="KW-0732">Signal</keyword>
<evidence type="ECO:0000313" key="6">
    <source>
        <dbReference type="Proteomes" id="UP000319769"/>
    </source>
</evidence>
<evidence type="ECO:0000256" key="1">
    <source>
        <dbReference type="ARBA" id="ARBA00007664"/>
    </source>
</evidence>
<dbReference type="AlphaFoldDB" id="A0A5N0V0I8"/>